<gene>
    <name evidence="1" type="ORF">LMG29542_08578</name>
</gene>
<evidence type="ECO:0000313" key="2">
    <source>
        <dbReference type="Proteomes" id="UP000494363"/>
    </source>
</evidence>
<organism evidence="1 2">
    <name type="scientific">Paraburkholderia humisilvae</name>
    <dbReference type="NCBI Taxonomy" id="627669"/>
    <lineage>
        <taxon>Bacteria</taxon>
        <taxon>Pseudomonadati</taxon>
        <taxon>Pseudomonadota</taxon>
        <taxon>Betaproteobacteria</taxon>
        <taxon>Burkholderiales</taxon>
        <taxon>Burkholderiaceae</taxon>
        <taxon>Paraburkholderia</taxon>
    </lineage>
</organism>
<keyword evidence="2" id="KW-1185">Reference proteome</keyword>
<proteinExistence type="predicted"/>
<accession>A0A6J5FD50</accession>
<dbReference type="Proteomes" id="UP000494363">
    <property type="component" value="Unassembled WGS sequence"/>
</dbReference>
<dbReference type="EMBL" id="CADIKH010000311">
    <property type="protein sequence ID" value="CAB3775196.1"/>
    <property type="molecule type" value="Genomic_DNA"/>
</dbReference>
<evidence type="ECO:0000313" key="1">
    <source>
        <dbReference type="EMBL" id="CAB3775196.1"/>
    </source>
</evidence>
<dbReference type="AlphaFoldDB" id="A0A6J5FD50"/>
<sequence>MERVNSSGATFKAAPIKAGAPFGEFWVQITLPNGKQIGIGQFENSFANSGEAERWINDHIDDPEYQ</sequence>
<reference evidence="1 2" key="1">
    <citation type="submission" date="2020-04" db="EMBL/GenBank/DDBJ databases">
        <authorList>
            <person name="De Canck E."/>
        </authorList>
    </citation>
    <scope>NUCLEOTIDE SEQUENCE [LARGE SCALE GENOMIC DNA]</scope>
    <source>
        <strain evidence="1 2">LMG 29542</strain>
    </source>
</reference>
<dbReference type="RefSeq" id="WP_175233533.1">
    <property type="nucleotide sequence ID" value="NZ_CADIKH010000311.1"/>
</dbReference>
<protein>
    <submittedName>
        <fullName evidence="1">Uncharacterized protein</fullName>
    </submittedName>
</protein>
<name>A0A6J5FD50_9BURK</name>